<dbReference type="Gene3D" id="1.10.1780.10">
    <property type="entry name" value="Clp, N-terminal domain"/>
    <property type="match status" value="1"/>
</dbReference>
<dbReference type="SUPFAM" id="SSF52540">
    <property type="entry name" value="P-loop containing nucleoside triphosphate hydrolases"/>
    <property type="match status" value="1"/>
</dbReference>
<dbReference type="SUPFAM" id="SSF81923">
    <property type="entry name" value="Double Clp-N motif"/>
    <property type="match status" value="1"/>
</dbReference>
<gene>
    <name evidence="1" type="ORF">FHK81_02080</name>
</gene>
<comment type="caution">
    <text evidence="1">The sequence shown here is derived from an EMBL/GenBank/DDBJ whole genome shotgun (WGS) entry which is preliminary data.</text>
</comment>
<dbReference type="InterPro" id="IPR027417">
    <property type="entry name" value="P-loop_NTPase"/>
</dbReference>
<name>A0A558BGU2_9GAMM</name>
<evidence type="ECO:0000313" key="1">
    <source>
        <dbReference type="EMBL" id="TVT35731.1"/>
    </source>
</evidence>
<sequence length="468" mass="51034">MDDWQACLSPACQSALVQARDSVDRRGGSVITAEDFLLALLDAIPDIAPFLKRQGVDLDELVRTIQGEQPIVTEVRGDGDLSSQLIYWISGARETHGVSWLEWPHLLRQLASGAERLQDKAYVAVLELVSHWPAQHEEPPTPVVGVDQDITPLTVTDPAWLELAEEVVVITAANSRALIWLKGDAGSGKTSWLSVLKSMPGFLWVQVDPRRQAEIMASDQSVAPTAEAGPLHWPALMLDNVSPAGLLELIQQPDGVVHELVTGWQGPVLLLSEDSGDSGAPERLAQTLGRAIDSLMMPEMSATQRKAILMAHQPAIEKRWNIQLSSAAVDYASSRNSRMVARPGGMLEWVRRAAARLDLFASRGPLGALAVAGQQDALRRQSLVALARGDDWAVSDQELARLSIQQAAAEVGWHERQRSGTLRRLLAEDLREELERWVAGKPGPVHYVLHCEQQHGESSGAGSGNLYS</sequence>
<protein>
    <submittedName>
        <fullName evidence="1">Uncharacterized protein</fullName>
    </submittedName>
</protein>
<dbReference type="Proteomes" id="UP000319142">
    <property type="component" value="Unassembled WGS sequence"/>
</dbReference>
<dbReference type="EMBL" id="VMRX01000003">
    <property type="protein sequence ID" value="TVT35731.1"/>
    <property type="molecule type" value="Genomic_DNA"/>
</dbReference>
<dbReference type="InterPro" id="IPR036628">
    <property type="entry name" value="Clp_N_dom_sf"/>
</dbReference>
<evidence type="ECO:0000313" key="2">
    <source>
        <dbReference type="Proteomes" id="UP000319142"/>
    </source>
</evidence>
<proteinExistence type="predicted"/>
<dbReference type="AlphaFoldDB" id="A0A558BGU2"/>
<dbReference type="RefSeq" id="WP_273131879.1">
    <property type="nucleotide sequence ID" value="NZ_VMRX01000003.1"/>
</dbReference>
<accession>A0A558BGU2</accession>
<organism evidence="1 2">
    <name type="scientific">Marinobacter vinifirmus</name>
    <dbReference type="NCBI Taxonomy" id="355591"/>
    <lineage>
        <taxon>Bacteria</taxon>
        <taxon>Pseudomonadati</taxon>
        <taxon>Pseudomonadota</taxon>
        <taxon>Gammaproteobacteria</taxon>
        <taxon>Pseudomonadales</taxon>
        <taxon>Marinobacteraceae</taxon>
        <taxon>Marinobacter</taxon>
    </lineage>
</organism>
<reference evidence="1 2" key="1">
    <citation type="submission" date="2019-07" db="EMBL/GenBank/DDBJ databases">
        <title>The pathways for chlorine oxyanion respiration interact through the shared metabolite chlorate.</title>
        <authorList>
            <person name="Barnum T.P."/>
            <person name="Cheng Y."/>
            <person name="Hill K.A."/>
            <person name="Lucas L.N."/>
            <person name="Carlson H.K."/>
            <person name="Coates J.D."/>
        </authorList>
    </citation>
    <scope>NUCLEOTIDE SEQUENCE [LARGE SCALE GENOMIC DNA]</scope>
    <source>
        <strain evidence="1">UCB</strain>
    </source>
</reference>